<dbReference type="GO" id="GO:0009451">
    <property type="term" value="P:RNA modification"/>
    <property type="evidence" value="ECO:0007669"/>
    <property type="project" value="InterPro"/>
</dbReference>
<dbReference type="InterPro" id="IPR046848">
    <property type="entry name" value="E_motif"/>
</dbReference>
<feature type="repeat" description="PPR" evidence="2">
    <location>
        <begin position="204"/>
        <end position="238"/>
    </location>
</feature>
<reference evidence="3 4" key="1">
    <citation type="submission" date="2023-12" db="EMBL/GenBank/DDBJ databases">
        <title>A high-quality genome assembly for Dillenia turbinata (Dilleniales).</title>
        <authorList>
            <person name="Chanderbali A."/>
        </authorList>
    </citation>
    <scope>NUCLEOTIDE SEQUENCE [LARGE SCALE GENOMIC DNA]</scope>
    <source>
        <strain evidence="3">LSX21</strain>
        <tissue evidence="3">Leaf</tissue>
    </source>
</reference>
<proteinExistence type="predicted"/>
<dbReference type="Pfam" id="PF13812">
    <property type="entry name" value="PPR_3"/>
    <property type="match status" value="1"/>
</dbReference>
<feature type="repeat" description="PPR" evidence="2">
    <location>
        <begin position="266"/>
        <end position="300"/>
    </location>
</feature>
<comment type="caution">
    <text evidence="3">The sequence shown here is derived from an EMBL/GenBank/DDBJ whole genome shotgun (WGS) entry which is preliminary data.</text>
</comment>
<dbReference type="Proteomes" id="UP001370490">
    <property type="component" value="Unassembled WGS sequence"/>
</dbReference>
<dbReference type="Pfam" id="PF01535">
    <property type="entry name" value="PPR"/>
    <property type="match status" value="6"/>
</dbReference>
<dbReference type="FunFam" id="1.25.40.10:FF:000345">
    <property type="entry name" value="Pentatricopeptide repeat-containing protein"/>
    <property type="match status" value="1"/>
</dbReference>
<dbReference type="InterPro" id="IPR011990">
    <property type="entry name" value="TPR-like_helical_dom_sf"/>
</dbReference>
<dbReference type="AlphaFoldDB" id="A0AAN8ZN21"/>
<evidence type="ECO:0000256" key="1">
    <source>
        <dbReference type="ARBA" id="ARBA00022737"/>
    </source>
</evidence>
<sequence>MREGNLNQNRPGFTHFPQLAMSFIKNNLYPEINQNGSEFNPTKYSLLLKHCLSKNYPREVLLLYTHFRRNGLYHVGLVPFALKACALLASVYSSRLLHTETIKNGVESDVYVGTSLLSAYWKSKCLTDARKVFDSMPVRNVVTWNAMLGGYLANGDLGLASLLFEQMSARSDVTWSEMIGGFARNGDMVNARVLFEKVPAQLRNVVTWTVMVDGYASNGDMEVAREVFEKMPERNNFVWSSMISGYCKKGRVKEAKEIFYQIPEPNLVNWNSLVSGYAQNGFCEEALEAFEVMQSRGFGPDEFTITSVLSACAQLGLLDMGKEVHTMINNKGIKLNLFVLNGLVDMYAKCGDLNNARLIFEEMTQRNDSCWNAIISGSAMHGQCKEALEFFHRMEASSEKPNCVTFLSVLSACAHGGFVAEGLETFAKMEKYKLTAGIQHYGCLVDLLGRAGRLKEACDLVKGMPTKPNDSVWGALLGASRIHLDTEIAEWVLNEVRKDCSDSGSGDDAHYVLLSNIYAVSDQWENAERMRRVIMNKGFKKTPGRSSLMLGSTETESSANL</sequence>
<feature type="repeat" description="PPR" evidence="2">
    <location>
        <begin position="336"/>
        <end position="366"/>
    </location>
</feature>
<dbReference type="PANTHER" id="PTHR47926">
    <property type="entry name" value="PENTATRICOPEPTIDE REPEAT-CONTAINING PROTEIN"/>
    <property type="match status" value="1"/>
</dbReference>
<dbReference type="InterPro" id="IPR046960">
    <property type="entry name" value="PPR_At4g14850-like_plant"/>
</dbReference>
<dbReference type="Pfam" id="PF20431">
    <property type="entry name" value="E_motif"/>
    <property type="match status" value="1"/>
</dbReference>
<keyword evidence="4" id="KW-1185">Reference proteome</keyword>
<keyword evidence="1" id="KW-0677">Repeat</keyword>
<evidence type="ECO:0000256" key="2">
    <source>
        <dbReference type="PROSITE-ProRule" id="PRU00708"/>
    </source>
</evidence>
<evidence type="ECO:0000313" key="3">
    <source>
        <dbReference type="EMBL" id="KAK6939975.1"/>
    </source>
</evidence>
<dbReference type="InterPro" id="IPR002885">
    <property type="entry name" value="PPR_rpt"/>
</dbReference>
<organism evidence="3 4">
    <name type="scientific">Dillenia turbinata</name>
    <dbReference type="NCBI Taxonomy" id="194707"/>
    <lineage>
        <taxon>Eukaryota</taxon>
        <taxon>Viridiplantae</taxon>
        <taxon>Streptophyta</taxon>
        <taxon>Embryophyta</taxon>
        <taxon>Tracheophyta</taxon>
        <taxon>Spermatophyta</taxon>
        <taxon>Magnoliopsida</taxon>
        <taxon>eudicotyledons</taxon>
        <taxon>Gunneridae</taxon>
        <taxon>Pentapetalae</taxon>
        <taxon>Dilleniales</taxon>
        <taxon>Dilleniaceae</taxon>
        <taxon>Dillenia</taxon>
    </lineage>
</organism>
<dbReference type="Gene3D" id="1.25.40.10">
    <property type="entry name" value="Tetratricopeptide repeat domain"/>
    <property type="match status" value="4"/>
</dbReference>
<gene>
    <name evidence="3" type="ORF">RJ641_029506</name>
</gene>
<dbReference type="GO" id="GO:0003723">
    <property type="term" value="F:RNA binding"/>
    <property type="evidence" value="ECO:0007669"/>
    <property type="project" value="InterPro"/>
</dbReference>
<dbReference type="NCBIfam" id="TIGR00756">
    <property type="entry name" value="PPR"/>
    <property type="match status" value="5"/>
</dbReference>
<dbReference type="EMBL" id="JBAMMX010000005">
    <property type="protein sequence ID" value="KAK6939975.1"/>
    <property type="molecule type" value="Genomic_DNA"/>
</dbReference>
<dbReference type="Pfam" id="PF13041">
    <property type="entry name" value="PPR_2"/>
    <property type="match status" value="2"/>
</dbReference>
<protein>
    <submittedName>
        <fullName evidence="3">E motif</fullName>
    </submittedName>
</protein>
<feature type="repeat" description="PPR" evidence="2">
    <location>
        <begin position="367"/>
        <end position="401"/>
    </location>
</feature>
<evidence type="ECO:0000313" key="4">
    <source>
        <dbReference type="Proteomes" id="UP001370490"/>
    </source>
</evidence>
<feature type="repeat" description="PPR" evidence="2">
    <location>
        <begin position="140"/>
        <end position="170"/>
    </location>
</feature>
<accession>A0AAN8ZN21</accession>
<dbReference type="PROSITE" id="PS51375">
    <property type="entry name" value="PPR"/>
    <property type="match status" value="6"/>
</dbReference>
<dbReference type="FunFam" id="1.25.40.10:FF:000348">
    <property type="entry name" value="Pentatricopeptide repeat-containing protein chloroplastic"/>
    <property type="match status" value="1"/>
</dbReference>
<dbReference type="PANTHER" id="PTHR47926:SF484">
    <property type="entry name" value="PENTATRICOPEPTIDE REPEAT-CONTAINING PROTEIN"/>
    <property type="match status" value="1"/>
</dbReference>
<name>A0AAN8ZN21_9MAGN</name>
<feature type="repeat" description="PPR" evidence="2">
    <location>
        <begin position="301"/>
        <end position="335"/>
    </location>
</feature>